<gene>
    <name evidence="2" type="ORF">GCM10022215_35060</name>
</gene>
<organism evidence="2 3">
    <name type="scientific">Nocardioides fonticola</name>
    <dbReference type="NCBI Taxonomy" id="450363"/>
    <lineage>
        <taxon>Bacteria</taxon>
        <taxon>Bacillati</taxon>
        <taxon>Actinomycetota</taxon>
        <taxon>Actinomycetes</taxon>
        <taxon>Propionibacteriales</taxon>
        <taxon>Nocardioidaceae</taxon>
        <taxon>Nocardioides</taxon>
    </lineage>
</organism>
<evidence type="ECO:0000313" key="2">
    <source>
        <dbReference type="EMBL" id="GAA4126040.1"/>
    </source>
</evidence>
<keyword evidence="3" id="KW-1185">Reference proteome</keyword>
<feature type="transmembrane region" description="Helical" evidence="1">
    <location>
        <begin position="121"/>
        <end position="140"/>
    </location>
</feature>
<sequence length="272" mass="28621">MAGIGDAVGLGTRIAALSFRRYATYRAATLAGAFTNSVFGVINAYVLLAVWRANPGVGGYDAVDAVTFVWLSQGLLTVVSIWRGGADADLSDRIRSGDVVLDLQRPVSLLGWYLAADLGRAAYQLVTRGVVPVVVGALLFDLRWPHGWAVPAFLLAVLLGVVVSFSLRMLVALSGFWLLDDTGLRNVLAFLAIFLSGLTLPLVLFPGVLGTIAFASPFATYLQLPADLWLGTRSSADAWGGLGLAAAWAAVGLVVCSMVLRRATAKVVVQGG</sequence>
<keyword evidence="1" id="KW-1133">Transmembrane helix</keyword>
<accession>A0ABP7XUJ3</accession>
<dbReference type="RefSeq" id="WP_344734767.1">
    <property type="nucleotide sequence ID" value="NZ_BAAAZH010000028.1"/>
</dbReference>
<dbReference type="Pfam" id="PF06182">
    <property type="entry name" value="ABC2_membrane_6"/>
    <property type="match status" value="1"/>
</dbReference>
<feature type="transmembrane region" description="Helical" evidence="1">
    <location>
        <begin position="27"/>
        <end position="48"/>
    </location>
</feature>
<dbReference type="InterPro" id="IPR010390">
    <property type="entry name" value="ABC-2_transporter-like"/>
</dbReference>
<keyword evidence="1" id="KW-0472">Membrane</keyword>
<feature type="transmembrane region" description="Helical" evidence="1">
    <location>
        <begin position="152"/>
        <end position="179"/>
    </location>
</feature>
<protein>
    <submittedName>
        <fullName evidence="2">ABC-2 family transporter protein</fullName>
    </submittedName>
</protein>
<dbReference type="PANTHER" id="PTHR36832">
    <property type="entry name" value="SLR1174 PROTEIN-RELATED"/>
    <property type="match status" value="1"/>
</dbReference>
<dbReference type="PANTHER" id="PTHR36832:SF2">
    <property type="entry name" value="INTEGRAL MEMBRANE PROTEIN"/>
    <property type="match status" value="1"/>
</dbReference>
<feature type="transmembrane region" description="Helical" evidence="1">
    <location>
        <begin position="191"/>
        <end position="218"/>
    </location>
</feature>
<evidence type="ECO:0000256" key="1">
    <source>
        <dbReference type="SAM" id="Phobius"/>
    </source>
</evidence>
<keyword evidence="1" id="KW-0812">Transmembrane</keyword>
<comment type="caution">
    <text evidence="2">The sequence shown here is derived from an EMBL/GenBank/DDBJ whole genome shotgun (WGS) entry which is preliminary data.</text>
</comment>
<reference evidence="3" key="1">
    <citation type="journal article" date="2019" name="Int. J. Syst. Evol. Microbiol.">
        <title>The Global Catalogue of Microorganisms (GCM) 10K type strain sequencing project: providing services to taxonomists for standard genome sequencing and annotation.</title>
        <authorList>
            <consortium name="The Broad Institute Genomics Platform"/>
            <consortium name="The Broad Institute Genome Sequencing Center for Infectious Disease"/>
            <person name="Wu L."/>
            <person name="Ma J."/>
        </authorList>
    </citation>
    <scope>NUCLEOTIDE SEQUENCE [LARGE SCALE GENOMIC DNA]</scope>
    <source>
        <strain evidence="3">JCM 16703</strain>
    </source>
</reference>
<evidence type="ECO:0000313" key="3">
    <source>
        <dbReference type="Proteomes" id="UP001501495"/>
    </source>
</evidence>
<dbReference type="Proteomes" id="UP001501495">
    <property type="component" value="Unassembled WGS sequence"/>
</dbReference>
<feature type="transmembrane region" description="Helical" evidence="1">
    <location>
        <begin position="68"/>
        <end position="86"/>
    </location>
</feature>
<name>A0ABP7XUJ3_9ACTN</name>
<proteinExistence type="predicted"/>
<feature type="transmembrane region" description="Helical" evidence="1">
    <location>
        <begin position="238"/>
        <end position="260"/>
    </location>
</feature>
<dbReference type="EMBL" id="BAAAZH010000028">
    <property type="protein sequence ID" value="GAA4126040.1"/>
    <property type="molecule type" value="Genomic_DNA"/>
</dbReference>